<keyword evidence="13" id="KW-0963">Cytoplasm</keyword>
<dbReference type="GO" id="GO:0006633">
    <property type="term" value="P:fatty acid biosynthetic process"/>
    <property type="evidence" value="ECO:0007669"/>
    <property type="project" value="UniProtKB-KW"/>
</dbReference>
<dbReference type="RefSeq" id="WP_138157238.1">
    <property type="nucleotide sequence ID" value="NZ_CP039381.1"/>
</dbReference>
<dbReference type="PROSITE" id="PS50980">
    <property type="entry name" value="COA_CT_NTER"/>
    <property type="match status" value="1"/>
</dbReference>
<dbReference type="HAMAP" id="MF_01395">
    <property type="entry name" value="AcetylCoA_CT_beta"/>
    <property type="match status" value="1"/>
</dbReference>
<dbReference type="GO" id="GO:0016743">
    <property type="term" value="F:carboxyl- or carbamoyltransferase activity"/>
    <property type="evidence" value="ECO:0007669"/>
    <property type="project" value="UniProtKB-UniRule"/>
</dbReference>
<dbReference type="Pfam" id="PF17848">
    <property type="entry name" value="Zn_ribbon_ACC"/>
    <property type="match status" value="1"/>
</dbReference>
<evidence type="ECO:0000256" key="12">
    <source>
        <dbReference type="ARBA" id="ARBA00025280"/>
    </source>
</evidence>
<keyword evidence="8 13" id="KW-0862">Zinc</keyword>
<dbReference type="GO" id="GO:2001295">
    <property type="term" value="P:malonyl-CoA biosynthetic process"/>
    <property type="evidence" value="ECO:0007669"/>
    <property type="project" value="UniProtKB-UniRule"/>
</dbReference>
<organism evidence="15 16">
    <name type="scientific">Ruminococcus bovis</name>
    <dbReference type="NCBI Taxonomy" id="2564099"/>
    <lineage>
        <taxon>Bacteria</taxon>
        <taxon>Bacillati</taxon>
        <taxon>Bacillota</taxon>
        <taxon>Clostridia</taxon>
        <taxon>Eubacteriales</taxon>
        <taxon>Oscillospiraceae</taxon>
        <taxon>Ruminococcus</taxon>
    </lineage>
</organism>
<sequence>MLDLFTFLKPKNELEGSNQSNNSMPFVPDSMWVKCPACNNMLLASDLKENLSVCSKCNHHFRMTARERIKIVADKGTFVEMDKDMESTDILNFPNYKEKLRIAKEKSNEKENVITGTCKIGGNDTVICVMSSDFMMGSMGTVTGEKITRAIEYATDNRLPIVIFTVSGGARMQEGVLSLMQMAKTSGAVKRHSDAGLLYITVLTDPTTGGVTASFAMEGDIILAEPKALVGFAGQRVVEQTTHTKLPKGFQRSEFLLEKGFVDSVVQRKDMKKTLAYLLSIHNPNKEVQE</sequence>
<dbReference type="Proteomes" id="UP000301475">
    <property type="component" value="Chromosome"/>
</dbReference>
<dbReference type="Pfam" id="PF01039">
    <property type="entry name" value="Carboxyl_trans"/>
    <property type="match status" value="1"/>
</dbReference>
<dbReference type="InterPro" id="IPR000438">
    <property type="entry name" value="Acetyl_CoA_COase_Trfase_b_su"/>
</dbReference>
<evidence type="ECO:0000256" key="1">
    <source>
        <dbReference type="ARBA" id="ARBA00004496"/>
    </source>
</evidence>
<keyword evidence="11 13" id="KW-0275">Fatty acid biosynthesis</keyword>
<dbReference type="GO" id="GO:0003989">
    <property type="term" value="F:acetyl-CoA carboxylase activity"/>
    <property type="evidence" value="ECO:0007669"/>
    <property type="project" value="InterPro"/>
</dbReference>
<comment type="similarity">
    <text evidence="13">Belongs to the AccD/PCCB family.</text>
</comment>
<dbReference type="GO" id="GO:0008270">
    <property type="term" value="F:zinc ion binding"/>
    <property type="evidence" value="ECO:0007669"/>
    <property type="project" value="UniProtKB-UniRule"/>
</dbReference>
<evidence type="ECO:0000256" key="9">
    <source>
        <dbReference type="ARBA" id="ARBA00022840"/>
    </source>
</evidence>
<evidence type="ECO:0000256" key="7">
    <source>
        <dbReference type="ARBA" id="ARBA00022832"/>
    </source>
</evidence>
<feature type="binding site" evidence="13">
    <location>
        <position position="35"/>
    </location>
    <ligand>
        <name>Zn(2+)</name>
        <dbReference type="ChEBI" id="CHEBI:29105"/>
    </ligand>
</feature>
<dbReference type="InterPro" id="IPR034733">
    <property type="entry name" value="AcCoA_carboxyl_beta"/>
</dbReference>
<dbReference type="SUPFAM" id="SSF52096">
    <property type="entry name" value="ClpP/crotonase"/>
    <property type="match status" value="1"/>
</dbReference>
<evidence type="ECO:0000256" key="3">
    <source>
        <dbReference type="ARBA" id="ARBA00022679"/>
    </source>
</evidence>
<reference evidence="15 16" key="1">
    <citation type="submission" date="2019-04" db="EMBL/GenBank/DDBJ databases">
        <authorList>
            <person name="Embree M."/>
            <person name="Gaffney J.R."/>
        </authorList>
    </citation>
    <scope>NUCLEOTIDE SEQUENCE [LARGE SCALE GENOMIC DNA]</scope>
    <source>
        <strain evidence="15 16">JE7A12</strain>
    </source>
</reference>
<dbReference type="PRINTS" id="PR01070">
    <property type="entry name" value="ACCCTRFRASEB"/>
</dbReference>
<feature type="binding site" evidence="13">
    <location>
        <position position="57"/>
    </location>
    <ligand>
        <name>Zn(2+)</name>
        <dbReference type="ChEBI" id="CHEBI:29105"/>
    </ligand>
</feature>
<dbReference type="GO" id="GO:0005524">
    <property type="term" value="F:ATP binding"/>
    <property type="evidence" value="ECO:0007669"/>
    <property type="project" value="UniProtKB-KW"/>
</dbReference>
<evidence type="ECO:0000256" key="10">
    <source>
        <dbReference type="ARBA" id="ARBA00023098"/>
    </source>
</evidence>
<feature type="zinc finger region" description="C4-type" evidence="13">
    <location>
        <begin position="35"/>
        <end position="57"/>
    </location>
</feature>
<dbReference type="PANTHER" id="PTHR42995:SF5">
    <property type="entry name" value="ACETYL-COENZYME A CARBOXYLASE CARBOXYL TRANSFERASE SUBUNIT BETA, CHLOROPLASTIC"/>
    <property type="match status" value="1"/>
</dbReference>
<evidence type="ECO:0000256" key="6">
    <source>
        <dbReference type="ARBA" id="ARBA00022771"/>
    </source>
</evidence>
<keyword evidence="9 13" id="KW-0067">ATP-binding</keyword>
<dbReference type="OrthoDB" id="9772975at2"/>
<evidence type="ECO:0000256" key="11">
    <source>
        <dbReference type="ARBA" id="ARBA00023160"/>
    </source>
</evidence>
<dbReference type="Gene3D" id="3.90.226.10">
    <property type="entry name" value="2-enoyl-CoA Hydratase, Chain A, domain 1"/>
    <property type="match status" value="1"/>
</dbReference>
<evidence type="ECO:0000313" key="16">
    <source>
        <dbReference type="Proteomes" id="UP000301475"/>
    </source>
</evidence>
<dbReference type="EC" id="2.1.3.15" evidence="13"/>
<comment type="catalytic activity">
    <reaction evidence="13">
        <text>N(6)-carboxybiotinyl-L-lysyl-[protein] + acetyl-CoA = N(6)-biotinyl-L-lysyl-[protein] + malonyl-CoA</text>
        <dbReference type="Rhea" id="RHEA:54728"/>
        <dbReference type="Rhea" id="RHEA-COMP:10505"/>
        <dbReference type="Rhea" id="RHEA-COMP:10506"/>
        <dbReference type="ChEBI" id="CHEBI:57288"/>
        <dbReference type="ChEBI" id="CHEBI:57384"/>
        <dbReference type="ChEBI" id="CHEBI:83144"/>
        <dbReference type="ChEBI" id="CHEBI:83145"/>
        <dbReference type="EC" id="2.1.3.15"/>
    </reaction>
</comment>
<keyword evidence="15" id="KW-0436">Ligase</keyword>
<protein>
    <recommendedName>
        <fullName evidence="13">Acetyl-coenzyme A carboxylase carboxyl transferase subunit beta</fullName>
        <shortName evidence="13">ACCase subunit beta</shortName>
        <shortName evidence="13">Acetyl-CoA carboxylase carboxyltransferase subunit beta</shortName>
        <ecNumber evidence="13">2.1.3.15</ecNumber>
    </recommendedName>
</protein>
<keyword evidence="3 13" id="KW-0808">Transferase</keyword>
<dbReference type="AlphaFoldDB" id="A0A4P8XVP2"/>
<keyword evidence="10 13" id="KW-0443">Lipid metabolism</keyword>
<evidence type="ECO:0000256" key="5">
    <source>
        <dbReference type="ARBA" id="ARBA00022741"/>
    </source>
</evidence>
<evidence type="ECO:0000313" key="15">
    <source>
        <dbReference type="EMBL" id="QCT07195.1"/>
    </source>
</evidence>
<accession>A0A4P8XVP2</accession>
<name>A0A4P8XVP2_9FIRM</name>
<comment type="function">
    <text evidence="12 13">Component of the acetyl coenzyme A carboxylase (ACC) complex. Biotin carboxylase (BC) catalyzes the carboxylation of biotin on its carrier protein (BCCP) and then the CO(2) group is transferred by the transcarboxylase to acetyl-CoA to form malonyl-CoA.</text>
</comment>
<keyword evidence="5 13" id="KW-0547">Nucleotide-binding</keyword>
<dbReference type="InterPro" id="IPR011762">
    <property type="entry name" value="COA_CT_N"/>
</dbReference>
<dbReference type="EMBL" id="CP039381">
    <property type="protein sequence ID" value="QCT07195.1"/>
    <property type="molecule type" value="Genomic_DNA"/>
</dbReference>
<feature type="binding site" evidence="13">
    <location>
        <position position="38"/>
    </location>
    <ligand>
        <name>Zn(2+)</name>
        <dbReference type="ChEBI" id="CHEBI:29105"/>
    </ligand>
</feature>
<keyword evidence="7 13" id="KW-0276">Fatty acid metabolism</keyword>
<evidence type="ECO:0000259" key="14">
    <source>
        <dbReference type="PROSITE" id="PS50980"/>
    </source>
</evidence>
<keyword evidence="2 13" id="KW-0444">Lipid biosynthesis</keyword>
<dbReference type="InterPro" id="IPR029045">
    <property type="entry name" value="ClpP/crotonase-like_dom_sf"/>
</dbReference>
<comment type="subunit">
    <text evidence="13">Acetyl-CoA carboxylase is a heterohexamer composed of biotin carboxyl carrier protein (AccB), biotin carboxylase (AccC) and two subunits each of ACCase subunit alpha (AccA) and ACCase subunit beta (AccD).</text>
</comment>
<evidence type="ECO:0000256" key="13">
    <source>
        <dbReference type="HAMAP-Rule" id="MF_01395"/>
    </source>
</evidence>
<gene>
    <name evidence="13" type="primary">accD</name>
    <name evidence="15" type="ORF">E5Z56_07405</name>
</gene>
<evidence type="ECO:0000256" key="8">
    <source>
        <dbReference type="ARBA" id="ARBA00022833"/>
    </source>
</evidence>
<comment type="subcellular location">
    <subcellularLocation>
        <location evidence="1 13">Cytoplasm</location>
    </subcellularLocation>
</comment>
<dbReference type="KEGG" id="ruj:E5Z56_07405"/>
<comment type="cofactor">
    <cofactor evidence="13">
        <name>Zn(2+)</name>
        <dbReference type="ChEBI" id="CHEBI:29105"/>
    </cofactor>
    <text evidence="13">Binds 1 zinc ion per subunit.</text>
</comment>
<evidence type="ECO:0000256" key="4">
    <source>
        <dbReference type="ARBA" id="ARBA00022723"/>
    </source>
</evidence>
<keyword evidence="16" id="KW-1185">Reference proteome</keyword>
<dbReference type="GO" id="GO:0009317">
    <property type="term" value="C:acetyl-CoA carboxylase complex"/>
    <property type="evidence" value="ECO:0007669"/>
    <property type="project" value="InterPro"/>
</dbReference>
<dbReference type="InterPro" id="IPR041010">
    <property type="entry name" value="Znf-ACC"/>
</dbReference>
<keyword evidence="6 13" id="KW-0863">Zinc-finger</keyword>
<proteinExistence type="inferred from homology"/>
<dbReference type="PANTHER" id="PTHR42995">
    <property type="entry name" value="ACETYL-COENZYME A CARBOXYLASE CARBOXYL TRANSFERASE SUBUNIT BETA, CHLOROPLASTIC"/>
    <property type="match status" value="1"/>
</dbReference>
<feature type="binding site" evidence="13">
    <location>
        <position position="54"/>
    </location>
    <ligand>
        <name>Zn(2+)</name>
        <dbReference type="ChEBI" id="CHEBI:29105"/>
    </ligand>
</feature>
<dbReference type="UniPathway" id="UPA00655">
    <property type="reaction ID" value="UER00711"/>
</dbReference>
<comment type="pathway">
    <text evidence="13">Lipid metabolism; malonyl-CoA biosynthesis; malonyl-CoA from acetyl-CoA: step 1/1.</text>
</comment>
<dbReference type="NCBIfam" id="TIGR00515">
    <property type="entry name" value="accD"/>
    <property type="match status" value="1"/>
</dbReference>
<evidence type="ECO:0000256" key="2">
    <source>
        <dbReference type="ARBA" id="ARBA00022516"/>
    </source>
</evidence>
<feature type="domain" description="CoA carboxyltransferase N-terminal" evidence="14">
    <location>
        <begin position="31"/>
        <end position="290"/>
    </location>
</feature>
<keyword evidence="4 13" id="KW-0479">Metal-binding</keyword>